<evidence type="ECO:0000313" key="3">
    <source>
        <dbReference type="WBParaSite" id="TCLT_0000919501-mRNA-1"/>
    </source>
</evidence>
<dbReference type="EMBL" id="UYYF01004747">
    <property type="protein sequence ID" value="VDN06800.1"/>
    <property type="molecule type" value="Genomic_DNA"/>
</dbReference>
<gene>
    <name evidence="1" type="ORF">TCLT_LOCUS9184</name>
</gene>
<proteinExistence type="predicted"/>
<keyword evidence="2" id="KW-1185">Reference proteome</keyword>
<dbReference type="STRING" id="103827.A0A0N5D7X7"/>
<dbReference type="AlphaFoldDB" id="A0A0N5D7X7"/>
<evidence type="ECO:0000313" key="1">
    <source>
        <dbReference type="EMBL" id="VDN06800.1"/>
    </source>
</evidence>
<dbReference type="WBParaSite" id="TCLT_0000919501-mRNA-1">
    <property type="protein sequence ID" value="TCLT_0000919501-mRNA-1"/>
    <property type="gene ID" value="TCLT_0000919501"/>
</dbReference>
<organism evidence="3">
    <name type="scientific">Thelazia callipaeda</name>
    <name type="common">Oriental eyeworm</name>
    <name type="synonym">Parasitic nematode</name>
    <dbReference type="NCBI Taxonomy" id="103827"/>
    <lineage>
        <taxon>Eukaryota</taxon>
        <taxon>Metazoa</taxon>
        <taxon>Ecdysozoa</taxon>
        <taxon>Nematoda</taxon>
        <taxon>Chromadorea</taxon>
        <taxon>Rhabditida</taxon>
        <taxon>Spirurina</taxon>
        <taxon>Spiruromorpha</taxon>
        <taxon>Thelazioidea</taxon>
        <taxon>Thelaziidae</taxon>
        <taxon>Thelazia</taxon>
    </lineage>
</organism>
<name>A0A0N5D7X7_THECL</name>
<reference evidence="1 2" key="2">
    <citation type="submission" date="2018-11" db="EMBL/GenBank/DDBJ databases">
        <authorList>
            <consortium name="Pathogen Informatics"/>
        </authorList>
    </citation>
    <scope>NUCLEOTIDE SEQUENCE [LARGE SCALE GENOMIC DNA]</scope>
</reference>
<reference evidence="3" key="1">
    <citation type="submission" date="2017-02" db="UniProtKB">
        <authorList>
            <consortium name="WormBaseParasite"/>
        </authorList>
    </citation>
    <scope>IDENTIFICATION</scope>
</reference>
<protein>
    <submittedName>
        <fullName evidence="3">Peptidase_M24 domain-containing protein</fullName>
    </submittedName>
</protein>
<dbReference type="Proteomes" id="UP000276776">
    <property type="component" value="Unassembled WGS sequence"/>
</dbReference>
<dbReference type="OrthoDB" id="15001at2759"/>
<dbReference type="OMA" id="HLHWDLL"/>
<accession>A0A0N5D7X7</accession>
<evidence type="ECO:0000313" key="2">
    <source>
        <dbReference type="Proteomes" id="UP000276776"/>
    </source>
</evidence>
<sequence>MRLVLRIFRSKMSLDSLSKIQPDLLMVETSAATSHLPPLNDTKSLSHAAAVYKKDLQAPRHVVTSKNDHELLSEHSRMCRNVANVIDKCRTIGGNAYAEQFLRHEKINILKELKTASLINRGPPGISNSSHLHWDLLLRRDETVEPCDYLNFDYSAKF</sequence>